<evidence type="ECO:0000313" key="2">
    <source>
        <dbReference type="EMBL" id="KAK3169077.1"/>
    </source>
</evidence>
<sequence>MGKIPANASDWAKLDDGSLASHLDILRRWVQSRRAMGRICEKAWLALKWSWAKDRPSVRPEVGFLSKDAREAVRIAEIELGEEFEWARNLVGEAEDGADDGDVERGMTGLEGGN</sequence>
<reference evidence="2" key="1">
    <citation type="submission" date="2022-11" db="EMBL/GenBank/DDBJ databases">
        <title>Chromosomal genome sequence assembly and mating type (MAT) locus characterization of the leprose asexual lichenized fungus Lepraria neglecta (Nyl.) Erichsen.</title>
        <authorList>
            <person name="Allen J.L."/>
            <person name="Pfeffer B."/>
        </authorList>
    </citation>
    <scope>NUCLEOTIDE SEQUENCE</scope>
    <source>
        <strain evidence="2">Allen 5258</strain>
    </source>
</reference>
<comment type="caution">
    <text evidence="2">The sequence shown here is derived from an EMBL/GenBank/DDBJ whole genome shotgun (WGS) entry which is preliminary data.</text>
</comment>
<organism evidence="2 3">
    <name type="scientific">Lepraria neglecta</name>
    <dbReference type="NCBI Taxonomy" id="209136"/>
    <lineage>
        <taxon>Eukaryota</taxon>
        <taxon>Fungi</taxon>
        <taxon>Dikarya</taxon>
        <taxon>Ascomycota</taxon>
        <taxon>Pezizomycotina</taxon>
        <taxon>Lecanoromycetes</taxon>
        <taxon>OSLEUM clade</taxon>
        <taxon>Lecanoromycetidae</taxon>
        <taxon>Lecanorales</taxon>
        <taxon>Lecanorineae</taxon>
        <taxon>Stereocaulaceae</taxon>
        <taxon>Lepraria</taxon>
    </lineage>
</organism>
<feature type="region of interest" description="Disordered" evidence="1">
    <location>
        <begin position="95"/>
        <end position="114"/>
    </location>
</feature>
<dbReference type="Proteomes" id="UP001276659">
    <property type="component" value="Unassembled WGS sequence"/>
</dbReference>
<evidence type="ECO:0000313" key="3">
    <source>
        <dbReference type="Proteomes" id="UP001276659"/>
    </source>
</evidence>
<keyword evidence="3" id="KW-1185">Reference proteome</keyword>
<dbReference type="EMBL" id="JASNWA010000010">
    <property type="protein sequence ID" value="KAK3169077.1"/>
    <property type="molecule type" value="Genomic_DNA"/>
</dbReference>
<name>A0AAE0DFP7_9LECA</name>
<accession>A0AAE0DFP7</accession>
<proteinExistence type="predicted"/>
<dbReference type="AlphaFoldDB" id="A0AAE0DFP7"/>
<evidence type="ECO:0000256" key="1">
    <source>
        <dbReference type="SAM" id="MobiDB-lite"/>
    </source>
</evidence>
<gene>
    <name evidence="2" type="ORF">OEA41_005525</name>
</gene>
<protein>
    <submittedName>
        <fullName evidence="2">Uncharacterized protein</fullName>
    </submittedName>
</protein>